<name>A0A1B0GJT3_LUTLO</name>
<dbReference type="Proteomes" id="UP000092461">
    <property type="component" value="Unassembled WGS sequence"/>
</dbReference>
<protein>
    <submittedName>
        <fullName evidence="1">Uncharacterized protein</fullName>
    </submittedName>
</protein>
<keyword evidence="2" id="KW-1185">Reference proteome</keyword>
<evidence type="ECO:0000313" key="1">
    <source>
        <dbReference type="EnsemblMetazoa" id="LLOJ006728-PA"/>
    </source>
</evidence>
<dbReference type="AlphaFoldDB" id="A0A1B0GJT3"/>
<dbReference type="EMBL" id="AJWK01022228">
    <property type="status" value="NOT_ANNOTATED_CDS"/>
    <property type="molecule type" value="Genomic_DNA"/>
</dbReference>
<dbReference type="EMBL" id="AJWK01022231">
    <property type="status" value="NOT_ANNOTATED_CDS"/>
    <property type="molecule type" value="Genomic_DNA"/>
</dbReference>
<dbReference type="EnsemblMetazoa" id="LLOJ006728-RA">
    <property type="protein sequence ID" value="LLOJ006728-PA"/>
    <property type="gene ID" value="LLOJ006728"/>
</dbReference>
<accession>A0A1B0GJT3</accession>
<dbReference type="EMBL" id="AJWK01022232">
    <property type="status" value="NOT_ANNOTATED_CDS"/>
    <property type="molecule type" value="Genomic_DNA"/>
</dbReference>
<organism evidence="1 2">
    <name type="scientific">Lutzomyia longipalpis</name>
    <name type="common">Sand fly</name>
    <dbReference type="NCBI Taxonomy" id="7200"/>
    <lineage>
        <taxon>Eukaryota</taxon>
        <taxon>Metazoa</taxon>
        <taxon>Ecdysozoa</taxon>
        <taxon>Arthropoda</taxon>
        <taxon>Hexapoda</taxon>
        <taxon>Insecta</taxon>
        <taxon>Pterygota</taxon>
        <taxon>Neoptera</taxon>
        <taxon>Endopterygota</taxon>
        <taxon>Diptera</taxon>
        <taxon>Nematocera</taxon>
        <taxon>Psychodoidea</taxon>
        <taxon>Psychodidae</taxon>
        <taxon>Lutzomyia</taxon>
        <taxon>Lutzomyia</taxon>
    </lineage>
</organism>
<reference evidence="1" key="1">
    <citation type="submission" date="2020-05" db="UniProtKB">
        <authorList>
            <consortium name="EnsemblMetazoa"/>
        </authorList>
    </citation>
    <scope>IDENTIFICATION</scope>
    <source>
        <strain evidence="1">Jacobina</strain>
    </source>
</reference>
<sequence length="36" mass="3890">FCDILQVIPSVNSTLHRPVLTFSASCASSHILCLLC</sequence>
<dbReference type="EMBL" id="AJWK01022229">
    <property type="status" value="NOT_ANNOTATED_CDS"/>
    <property type="molecule type" value="Genomic_DNA"/>
</dbReference>
<evidence type="ECO:0000313" key="2">
    <source>
        <dbReference type="Proteomes" id="UP000092461"/>
    </source>
</evidence>
<dbReference type="EMBL" id="AJWK01022226">
    <property type="status" value="NOT_ANNOTATED_CDS"/>
    <property type="molecule type" value="Genomic_DNA"/>
</dbReference>
<dbReference type="VEuPathDB" id="VectorBase:LLOJ006728"/>
<dbReference type="EMBL" id="AJWK01022227">
    <property type="status" value="NOT_ANNOTATED_CDS"/>
    <property type="molecule type" value="Genomic_DNA"/>
</dbReference>
<proteinExistence type="predicted"/>
<dbReference type="EMBL" id="AJWK01022230">
    <property type="status" value="NOT_ANNOTATED_CDS"/>
    <property type="molecule type" value="Genomic_DNA"/>
</dbReference>